<accession>A0ABM9EF76</accession>
<protein>
    <submittedName>
        <fullName evidence="1">Uncharacterized protein</fullName>
    </submittedName>
</protein>
<evidence type="ECO:0000313" key="2">
    <source>
        <dbReference type="Proteomes" id="UP001153050"/>
    </source>
</evidence>
<comment type="caution">
    <text evidence="1">The sequence shown here is derived from an EMBL/GenBank/DDBJ whole genome shotgun (WGS) entry which is preliminary data.</text>
</comment>
<gene>
    <name evidence="1" type="ORF">MES5069_650008</name>
</gene>
<sequence>MVWRLAELCIARHSWAVASQMERRGFFAFSANTLQRQVLSIGIGMM</sequence>
<name>A0ABM9EF76_9HYPH</name>
<dbReference type="Proteomes" id="UP001153050">
    <property type="component" value="Unassembled WGS sequence"/>
</dbReference>
<organism evidence="1 2">
    <name type="scientific">Mesorhizobium escarrei</name>
    <dbReference type="NCBI Taxonomy" id="666018"/>
    <lineage>
        <taxon>Bacteria</taxon>
        <taxon>Pseudomonadati</taxon>
        <taxon>Pseudomonadota</taxon>
        <taxon>Alphaproteobacteria</taxon>
        <taxon>Hyphomicrobiales</taxon>
        <taxon>Phyllobacteriaceae</taxon>
        <taxon>Mesorhizobium</taxon>
    </lineage>
</organism>
<keyword evidence="2" id="KW-1185">Reference proteome</keyword>
<dbReference type="EMBL" id="CAKXZT010000163">
    <property type="protein sequence ID" value="CAH2408019.1"/>
    <property type="molecule type" value="Genomic_DNA"/>
</dbReference>
<evidence type="ECO:0000313" key="1">
    <source>
        <dbReference type="EMBL" id="CAH2408019.1"/>
    </source>
</evidence>
<proteinExistence type="predicted"/>
<reference evidence="1 2" key="1">
    <citation type="submission" date="2022-03" db="EMBL/GenBank/DDBJ databases">
        <authorList>
            <person name="Brunel B."/>
        </authorList>
    </citation>
    <scope>NUCLEOTIDE SEQUENCE [LARGE SCALE GENOMIC DNA]</scope>
    <source>
        <strain evidence="1">STM5069sample</strain>
    </source>
</reference>